<sequence length="350" mass="38889">MPLYTVTPDQDSDAVNGVKTVAPYLPSSLVPASALANIYALVEKLPFLPFAGFECRLEAGNDQVDYFANIPRFEGSIPPEFFPQANWPMLEGIYRLWLNNQSRIGRDINELGLEIDLANAMDKLPAPGIFMAVRNTVSDPCPVLYDALDLLFDADLSAELKQNIQRCVKALPKGGIVSHLGAMLSRKSRGIRLNIAGLGFDDVQSYLAAIGWNETSAELDHVLKNYRHYTDHFVLCIDLLGQAIGPRIGFECYVHTAPADGPKWEQLMQQLLRDDICSGQKKAALLSWPGIAEYSTHADTWPINQRSISALLGSYGLDVCNRTLNHIKLSIIPGLGMQAKGYFLYQYRWI</sequence>
<name>A0A4V1ZBZ8_9SPHI</name>
<dbReference type="AlphaFoldDB" id="A0A4V1ZBZ8"/>
<dbReference type="RefSeq" id="WP_129876459.1">
    <property type="nucleotide sequence ID" value="NZ_SEWG01000003.1"/>
</dbReference>
<keyword evidence="2" id="KW-1185">Reference proteome</keyword>
<proteinExistence type="predicted"/>
<organism evidence="1 2">
    <name type="scientific">Mucilaginibacter terrigena</name>
    <dbReference type="NCBI Taxonomy" id="2492395"/>
    <lineage>
        <taxon>Bacteria</taxon>
        <taxon>Pseudomonadati</taxon>
        <taxon>Bacteroidota</taxon>
        <taxon>Sphingobacteriia</taxon>
        <taxon>Sphingobacteriales</taxon>
        <taxon>Sphingobacteriaceae</taxon>
        <taxon>Mucilaginibacter</taxon>
    </lineage>
</organism>
<dbReference type="OrthoDB" id="943699at2"/>
<gene>
    <name evidence="1" type="ORF">EWM62_09755</name>
</gene>
<accession>A0A4V1ZBZ8</accession>
<evidence type="ECO:0000313" key="2">
    <source>
        <dbReference type="Proteomes" id="UP000293331"/>
    </source>
</evidence>
<dbReference type="EMBL" id="SEWG01000003">
    <property type="protein sequence ID" value="RYU90910.1"/>
    <property type="molecule type" value="Genomic_DNA"/>
</dbReference>
<dbReference type="Proteomes" id="UP000293331">
    <property type="component" value="Unassembled WGS sequence"/>
</dbReference>
<reference evidence="1 2" key="1">
    <citation type="submission" date="2019-02" db="EMBL/GenBank/DDBJ databases">
        <title>Bacterial novel species Mucilaginibacter sp. 17JY9-4 isolated from soil.</title>
        <authorList>
            <person name="Jung H.-Y."/>
        </authorList>
    </citation>
    <scope>NUCLEOTIDE SEQUENCE [LARGE SCALE GENOMIC DNA]</scope>
    <source>
        <strain evidence="1 2">17JY9-4</strain>
    </source>
</reference>
<evidence type="ECO:0000313" key="1">
    <source>
        <dbReference type="EMBL" id="RYU90910.1"/>
    </source>
</evidence>
<protein>
    <submittedName>
        <fullName evidence="1">Uncharacterized protein</fullName>
    </submittedName>
</protein>
<comment type="caution">
    <text evidence="1">The sequence shown here is derived from an EMBL/GenBank/DDBJ whole genome shotgun (WGS) entry which is preliminary data.</text>
</comment>